<reference evidence="1" key="1">
    <citation type="journal article" date="2015" name="Nature">
        <title>Complex archaea that bridge the gap between prokaryotes and eukaryotes.</title>
        <authorList>
            <person name="Spang A."/>
            <person name="Saw J.H."/>
            <person name="Jorgensen S.L."/>
            <person name="Zaremba-Niedzwiedzka K."/>
            <person name="Martijn J."/>
            <person name="Lind A.E."/>
            <person name="van Eijk R."/>
            <person name="Schleper C."/>
            <person name="Guy L."/>
            <person name="Ettema T.J."/>
        </authorList>
    </citation>
    <scope>NUCLEOTIDE SEQUENCE</scope>
</reference>
<organism evidence="1">
    <name type="scientific">marine sediment metagenome</name>
    <dbReference type="NCBI Taxonomy" id="412755"/>
    <lineage>
        <taxon>unclassified sequences</taxon>
        <taxon>metagenomes</taxon>
        <taxon>ecological metagenomes</taxon>
    </lineage>
</organism>
<protein>
    <submittedName>
        <fullName evidence="1">Uncharacterized protein</fullName>
    </submittedName>
</protein>
<comment type="caution">
    <text evidence="1">The sequence shown here is derived from an EMBL/GenBank/DDBJ whole genome shotgun (WGS) entry which is preliminary data.</text>
</comment>
<evidence type="ECO:0000313" key="1">
    <source>
        <dbReference type="EMBL" id="KKL85011.1"/>
    </source>
</evidence>
<gene>
    <name evidence="1" type="ORF">LCGC14_1958980</name>
</gene>
<dbReference type="EMBL" id="LAZR01021526">
    <property type="protein sequence ID" value="KKL85011.1"/>
    <property type="molecule type" value="Genomic_DNA"/>
</dbReference>
<dbReference type="AlphaFoldDB" id="A0A0F9G3H2"/>
<sequence>MAEPDYRRAFAAEDFRGYFTWSKRLSRALDKPLCHACHEDELAMFLEGDTIGLRSEWSFIHPTYGKWTCPGTWCGLNFFLKGNRYGPIVVEIPMSSLHGRTFMVFRRTRGRQRYFFVQYEARIPVFDFEGNLWRRVSPQAYFDQEGGGGAAAPEARSHLRHRLDATGAPKRHDDPQRPPPVVYIPQVLG</sequence>
<name>A0A0F9G3H2_9ZZZZ</name>
<proteinExistence type="predicted"/>
<accession>A0A0F9G3H2</accession>